<dbReference type="InterPro" id="IPR000515">
    <property type="entry name" value="MetI-like"/>
</dbReference>
<dbReference type="RefSeq" id="WP_024836207.1">
    <property type="nucleotide sequence ID" value="NZ_CP113524.1"/>
</dbReference>
<name>A0ABY7AIP0_9FIRM</name>
<reference evidence="9" key="1">
    <citation type="submission" date="2022-11" db="EMBL/GenBank/DDBJ databases">
        <title>Lacrimispora xylanolytica sy1, complete genome.</title>
        <authorList>
            <person name="Choi S."/>
        </authorList>
    </citation>
    <scope>NUCLEOTIDE SEQUENCE</scope>
    <source>
        <strain evidence="9">Sy1</strain>
    </source>
</reference>
<keyword evidence="2 7" id="KW-0813">Transport</keyword>
<dbReference type="PANTHER" id="PTHR30450">
    <property type="entry name" value="ABC TRANSPORTER PERMEASE"/>
    <property type="match status" value="1"/>
</dbReference>
<accession>A0ABY7AIP0</accession>
<evidence type="ECO:0000256" key="6">
    <source>
        <dbReference type="ARBA" id="ARBA00023136"/>
    </source>
</evidence>
<dbReference type="Proteomes" id="UP001163115">
    <property type="component" value="Chromosome"/>
</dbReference>
<feature type="transmembrane region" description="Helical" evidence="7">
    <location>
        <begin position="148"/>
        <end position="169"/>
    </location>
</feature>
<feature type="transmembrane region" description="Helical" evidence="7">
    <location>
        <begin position="54"/>
        <end position="78"/>
    </location>
</feature>
<keyword evidence="10" id="KW-1185">Reference proteome</keyword>
<dbReference type="Gene3D" id="1.10.3720.10">
    <property type="entry name" value="MetI-like"/>
    <property type="match status" value="1"/>
</dbReference>
<evidence type="ECO:0000256" key="7">
    <source>
        <dbReference type="RuleBase" id="RU363032"/>
    </source>
</evidence>
<keyword evidence="6 7" id="KW-0472">Membrane</keyword>
<feature type="domain" description="ABC transmembrane type-1" evidence="8">
    <location>
        <begin position="15"/>
        <end position="209"/>
    </location>
</feature>
<comment type="subcellular location">
    <subcellularLocation>
        <location evidence="1 7">Cell membrane</location>
        <topology evidence="1 7">Multi-pass membrane protein</topology>
    </subcellularLocation>
</comment>
<evidence type="ECO:0000256" key="4">
    <source>
        <dbReference type="ARBA" id="ARBA00022692"/>
    </source>
</evidence>
<dbReference type="EMBL" id="CP113524">
    <property type="protein sequence ID" value="WAJ25668.1"/>
    <property type="molecule type" value="Genomic_DNA"/>
</dbReference>
<dbReference type="NCBIfam" id="NF008049">
    <property type="entry name" value="PRK10782.1"/>
    <property type="match status" value="1"/>
</dbReference>
<keyword evidence="5 7" id="KW-1133">Transmembrane helix</keyword>
<evidence type="ECO:0000256" key="2">
    <source>
        <dbReference type="ARBA" id="ARBA00022448"/>
    </source>
</evidence>
<dbReference type="InterPro" id="IPR051322">
    <property type="entry name" value="AA_ABC_Transporter_Permease"/>
</dbReference>
<gene>
    <name evidence="9" type="ORF">OW255_09200</name>
</gene>
<organism evidence="9 10">
    <name type="scientific">Lacrimispora xylanolytica</name>
    <dbReference type="NCBI Taxonomy" id="29375"/>
    <lineage>
        <taxon>Bacteria</taxon>
        <taxon>Bacillati</taxon>
        <taxon>Bacillota</taxon>
        <taxon>Clostridia</taxon>
        <taxon>Lachnospirales</taxon>
        <taxon>Lachnospiraceae</taxon>
        <taxon>Lacrimispora</taxon>
    </lineage>
</organism>
<feature type="transmembrane region" description="Helical" evidence="7">
    <location>
        <begin position="189"/>
        <end position="209"/>
    </location>
</feature>
<evidence type="ECO:0000256" key="1">
    <source>
        <dbReference type="ARBA" id="ARBA00004651"/>
    </source>
</evidence>
<protein>
    <submittedName>
        <fullName evidence="9">ABC transporter permease</fullName>
    </submittedName>
</protein>
<dbReference type="CDD" id="cd06261">
    <property type="entry name" value="TM_PBP2"/>
    <property type="match status" value="1"/>
</dbReference>
<feature type="transmembrane region" description="Helical" evidence="7">
    <location>
        <begin position="20"/>
        <end position="42"/>
    </location>
</feature>
<keyword evidence="4 7" id="KW-0812">Transmembrane</keyword>
<evidence type="ECO:0000313" key="10">
    <source>
        <dbReference type="Proteomes" id="UP001163115"/>
    </source>
</evidence>
<evidence type="ECO:0000256" key="5">
    <source>
        <dbReference type="ARBA" id="ARBA00022989"/>
    </source>
</evidence>
<dbReference type="SUPFAM" id="SSF161098">
    <property type="entry name" value="MetI-like"/>
    <property type="match status" value="1"/>
</dbReference>
<dbReference type="Pfam" id="PF00528">
    <property type="entry name" value="BPD_transp_1"/>
    <property type="match status" value="1"/>
</dbReference>
<proteinExistence type="inferred from homology"/>
<dbReference type="InterPro" id="IPR035906">
    <property type="entry name" value="MetI-like_sf"/>
</dbReference>
<feature type="transmembrane region" description="Helical" evidence="7">
    <location>
        <begin position="84"/>
        <end position="107"/>
    </location>
</feature>
<evidence type="ECO:0000256" key="3">
    <source>
        <dbReference type="ARBA" id="ARBA00022475"/>
    </source>
</evidence>
<evidence type="ECO:0000259" key="8">
    <source>
        <dbReference type="PROSITE" id="PS50928"/>
    </source>
</evidence>
<evidence type="ECO:0000313" key="9">
    <source>
        <dbReference type="EMBL" id="WAJ25668.1"/>
    </source>
</evidence>
<sequence length="221" mass="23818">MIFDAATLSMLKLGIWETLYMTFTSSFFAYLIGIPLGIILIVTDKDGIFPIPWFQRILGLIINLLRSVPFIILLIMVLPITKMVVGTTLGASAVIPPLVIASAPYVARVVESSFKEVDAGVIEAAKSMGASPLQIIWKVLLPEAKPSLLVGAALSITTILGYSAMSGFVGGGGLGDIAIKYGYYRYQTAMMFATVAILVIIVQIIQEAGMKLSRVSDKRIK</sequence>
<comment type="similarity">
    <text evidence="7">Belongs to the binding-protein-dependent transport system permease family.</text>
</comment>
<keyword evidence="3" id="KW-1003">Cell membrane</keyword>
<dbReference type="PROSITE" id="PS50928">
    <property type="entry name" value="ABC_TM1"/>
    <property type="match status" value="1"/>
</dbReference>
<dbReference type="PANTHER" id="PTHR30450:SF1">
    <property type="entry name" value="D-METHIONINE TRANSPORT SYSTEM PERMEASE PROTEIN METI-RELATED"/>
    <property type="match status" value="1"/>
</dbReference>